<feature type="compositionally biased region" description="Basic and acidic residues" evidence="7">
    <location>
        <begin position="930"/>
        <end position="953"/>
    </location>
</feature>
<dbReference type="EMBL" id="SETE01000002">
    <property type="protein sequence ID" value="RYM34595.1"/>
    <property type="molecule type" value="Genomic_DNA"/>
</dbReference>
<feature type="compositionally biased region" description="Acidic residues" evidence="7">
    <location>
        <begin position="19"/>
        <end position="36"/>
    </location>
</feature>
<dbReference type="GO" id="GO:0005737">
    <property type="term" value="C:cytoplasm"/>
    <property type="evidence" value="ECO:0007669"/>
    <property type="project" value="TreeGrafter"/>
</dbReference>
<proteinExistence type="inferred from homology"/>
<dbReference type="Proteomes" id="UP000293952">
    <property type="component" value="Unassembled WGS sequence"/>
</dbReference>
<accession>A0A4Q4KMM1</accession>
<evidence type="ECO:0000256" key="5">
    <source>
        <dbReference type="ARBA" id="ARBA00023235"/>
    </source>
</evidence>
<dbReference type="PROSITE" id="PS52040">
    <property type="entry name" value="TOPO_IIA"/>
    <property type="match status" value="1"/>
</dbReference>
<evidence type="ECO:0000256" key="7">
    <source>
        <dbReference type="SAM" id="MobiDB-lite"/>
    </source>
</evidence>
<dbReference type="Gene3D" id="3.90.199.10">
    <property type="entry name" value="Topoisomerase II, domain 5"/>
    <property type="match status" value="1"/>
</dbReference>
<dbReference type="PANTHER" id="PTHR43493:SF5">
    <property type="entry name" value="DNA GYRASE SUBUNIT A, CHLOROPLASTIC_MITOCHONDRIAL"/>
    <property type="match status" value="1"/>
</dbReference>
<evidence type="ECO:0000256" key="4">
    <source>
        <dbReference type="ARBA" id="ARBA00023125"/>
    </source>
</evidence>
<feature type="compositionally biased region" description="Basic and acidic residues" evidence="7">
    <location>
        <begin position="966"/>
        <end position="989"/>
    </location>
</feature>
<feature type="compositionally biased region" description="Acidic residues" evidence="7">
    <location>
        <begin position="870"/>
        <end position="929"/>
    </location>
</feature>
<dbReference type="InterPro" id="IPR013757">
    <property type="entry name" value="Topo_IIA_A_a_sf"/>
</dbReference>
<feature type="compositionally biased region" description="Basic and acidic residues" evidence="7">
    <location>
        <begin position="998"/>
        <end position="1042"/>
    </location>
</feature>
<dbReference type="SUPFAM" id="SSF56719">
    <property type="entry name" value="Type II DNA topoisomerase"/>
    <property type="match status" value="1"/>
</dbReference>
<feature type="region of interest" description="Disordered" evidence="7">
    <location>
        <begin position="1"/>
        <end position="39"/>
    </location>
</feature>
<dbReference type="NCBIfam" id="NF007209">
    <property type="entry name" value="PRK09631.1"/>
    <property type="match status" value="1"/>
</dbReference>
<dbReference type="Gene3D" id="3.30.1360.40">
    <property type="match status" value="1"/>
</dbReference>
<comment type="similarity">
    <text evidence="2">Belongs to the type II topoisomerase GyrA/ParC subunit family.</text>
</comment>
<dbReference type="InterPro" id="IPR002205">
    <property type="entry name" value="Topo_IIA_dom_A"/>
</dbReference>
<dbReference type="SMART" id="SM00434">
    <property type="entry name" value="TOP4c"/>
    <property type="match status" value="1"/>
</dbReference>
<evidence type="ECO:0000256" key="1">
    <source>
        <dbReference type="ARBA" id="ARBA00000185"/>
    </source>
</evidence>
<evidence type="ECO:0000256" key="2">
    <source>
        <dbReference type="ARBA" id="ARBA00008263"/>
    </source>
</evidence>
<dbReference type="OrthoDB" id="9806486at2"/>
<keyword evidence="4 6" id="KW-0238">DNA-binding</keyword>
<evidence type="ECO:0000256" key="6">
    <source>
        <dbReference type="PROSITE-ProRule" id="PRU01384"/>
    </source>
</evidence>
<reference evidence="9 10" key="1">
    <citation type="submission" date="2019-02" db="EMBL/GenBank/DDBJ databases">
        <title>Genome sequence of the sea-ice species Brumimicrobium glaciale.</title>
        <authorList>
            <person name="Bowman J.P."/>
        </authorList>
    </citation>
    <scope>NUCLEOTIDE SEQUENCE [LARGE SCALE GENOMIC DNA]</scope>
    <source>
        <strain evidence="9 10">IC156</strain>
    </source>
</reference>
<dbReference type="RefSeq" id="WP_130092604.1">
    <property type="nucleotide sequence ID" value="NZ_SETE01000002.1"/>
</dbReference>
<comment type="catalytic activity">
    <reaction evidence="1 6">
        <text>ATP-dependent breakage, passage and rejoining of double-stranded DNA.</text>
        <dbReference type="EC" id="5.6.2.2"/>
    </reaction>
</comment>
<evidence type="ECO:0000313" key="9">
    <source>
        <dbReference type="EMBL" id="RYM34595.1"/>
    </source>
</evidence>
<feature type="compositionally biased region" description="Acidic residues" evidence="7">
    <location>
        <begin position="1"/>
        <end position="12"/>
    </location>
</feature>
<feature type="region of interest" description="Disordered" evidence="7">
    <location>
        <begin position="857"/>
        <end position="1072"/>
    </location>
</feature>
<dbReference type="Pfam" id="PF00521">
    <property type="entry name" value="DNA_topoisoIV"/>
    <property type="match status" value="1"/>
</dbReference>
<name>A0A4Q4KMM1_9FLAO</name>
<dbReference type="GO" id="GO:0005524">
    <property type="term" value="F:ATP binding"/>
    <property type="evidence" value="ECO:0007669"/>
    <property type="project" value="InterPro"/>
</dbReference>
<protein>
    <submittedName>
        <fullName evidence="9">DNA gyrase/topoisomerase IV subunit A</fullName>
    </submittedName>
</protein>
<dbReference type="PANTHER" id="PTHR43493">
    <property type="entry name" value="DNA GYRASE/TOPOISOMERASE SUBUNIT A"/>
    <property type="match status" value="1"/>
</dbReference>
<dbReference type="GO" id="GO:0006265">
    <property type="term" value="P:DNA topological change"/>
    <property type="evidence" value="ECO:0007669"/>
    <property type="project" value="UniProtKB-UniRule"/>
</dbReference>
<dbReference type="NCBIfam" id="NF009397">
    <property type="entry name" value="PRK12758.1"/>
    <property type="match status" value="1"/>
</dbReference>
<dbReference type="Gene3D" id="1.10.268.10">
    <property type="entry name" value="Topoisomerase, domain 3"/>
    <property type="match status" value="1"/>
</dbReference>
<keyword evidence="3 6" id="KW-0799">Topoisomerase</keyword>
<evidence type="ECO:0000313" key="10">
    <source>
        <dbReference type="Proteomes" id="UP000293952"/>
    </source>
</evidence>
<evidence type="ECO:0000256" key="3">
    <source>
        <dbReference type="ARBA" id="ARBA00023029"/>
    </source>
</evidence>
<dbReference type="AlphaFoldDB" id="A0A4Q4KMM1"/>
<keyword evidence="5 6" id="KW-0413">Isomerase</keyword>
<dbReference type="GO" id="GO:0009330">
    <property type="term" value="C:DNA topoisomerase type II (double strand cut, ATP-hydrolyzing) complex"/>
    <property type="evidence" value="ECO:0007669"/>
    <property type="project" value="TreeGrafter"/>
</dbReference>
<keyword evidence="10" id="KW-1185">Reference proteome</keyword>
<gene>
    <name evidence="9" type="ORF">ERX46_04260</name>
</gene>
<dbReference type="GO" id="GO:0003677">
    <property type="term" value="F:DNA binding"/>
    <property type="evidence" value="ECO:0007669"/>
    <property type="project" value="UniProtKB-UniRule"/>
</dbReference>
<sequence length="1072" mass="122189">MAEDNNHEDEENKDVPGSENDDTNEETNDEINDDNSDVNGIKKVDENIISLDGLYENWFLDYASYVILERAVPGLNDGLKPVQRRILHSMKELEDGRYNKVANIIGNTMKFHPHGDASIGDALVQLGQKELLIDMQGNWGNTLTGDGAAAPRYIEARLSKFALHVAFNAKTTKWLTSYDGRNKEPEDLPMKFPLLLAQGAEGIAVGLACKILPHNFIELIDNSINHLRGKKVEFFPDFLTGGMADFTNYNDGLRGGKVRVRAKINKIDNKTLTITEIPFGTNTSSLIDSILRANDKGKIKIRRIDDNTAAEAEIMIHLASNVSPDKLIDALYAFTDCEVSISPNSTVIDGDTPRFMGMSEILKDNTDNTVRLLKRELEIRKEELEEQWHFSSLERIFIENKVYSLIEEEETWEGVLSAIENGLKPFTKHLKREVTRDDIIRLTEIKIKRISKFDKFKADEIISKIEEELTVVINNIKNIIDFSVDYFKDLKKRFGEGKERRTEIRVFDNINASKVIIANEKLYVDYKEGFVGYKLKKAEYIEDCSEIDDVIIFFDTGKMMITKVADKKFVGKGIVHAAVWKRGDKRTIYHVIYKDGKTGHAFMKRFFVNSITRDKEYDLTTGKKGSTLLYFSAHKNGEREVVTINLRARTHLKKLRFDLDLGEQIIKSRSAKGNIVSKETVSKVIQKEVGGSTLAARKIWYDEIVGRLNDDQRGKFLGQFRGDDKILTLYKNGEYRLSTFDLTTHFDDDMIHIEKWNPEHALSAVYYDAEKDMHYAKRFVCEVTTDRRVPFISETEGSHLDAVSTAYQPEVKIVYNKLLKATKHLPDRIVRLDEFIDVKGMKSLGNQLEKMKTKEIELTHPIQGKTPWPGDEDDATDDTDDDDSDEDDDEDDDSDDSEDTDITKDNDDDEDADDEDSEENDDDDGDDDGDSPKNDAPKSDGGNVKEKPVSEKKKTVKKVKKVKTKAVKENIKEEVDSAKKDSIIKEDSMVNKGSNSEAVKEKPEAKEDQVQKTELKEKSVPKQKTNEYKPKEEETPKPEARKRSLSRRPIKDKPSQQVEWDLFSSPDDKDEK</sequence>
<feature type="active site" description="O-(5'-phospho-DNA)-tyrosine intermediate" evidence="6">
    <location>
        <position position="153"/>
    </location>
</feature>
<dbReference type="GO" id="GO:0003918">
    <property type="term" value="F:DNA topoisomerase type II (double strand cut, ATP-hydrolyzing) activity"/>
    <property type="evidence" value="ECO:0007669"/>
    <property type="project" value="UniProtKB-EC"/>
</dbReference>
<feature type="compositionally biased region" description="Basic residues" evidence="7">
    <location>
        <begin position="954"/>
        <end position="965"/>
    </location>
</feature>
<dbReference type="InterPro" id="IPR050220">
    <property type="entry name" value="Type_II_DNA_Topoisomerases"/>
</dbReference>
<evidence type="ECO:0000259" key="8">
    <source>
        <dbReference type="PROSITE" id="PS52040"/>
    </source>
</evidence>
<feature type="domain" description="Topo IIA-type catalytic" evidence="8">
    <location>
        <begin position="72"/>
        <end position="469"/>
    </location>
</feature>
<organism evidence="9 10">
    <name type="scientific">Brumimicrobium glaciale</name>
    <dbReference type="NCBI Taxonomy" id="200475"/>
    <lineage>
        <taxon>Bacteria</taxon>
        <taxon>Pseudomonadati</taxon>
        <taxon>Bacteroidota</taxon>
        <taxon>Flavobacteriia</taxon>
        <taxon>Flavobacteriales</taxon>
        <taxon>Crocinitomicaceae</taxon>
        <taxon>Brumimicrobium</taxon>
    </lineage>
</organism>
<dbReference type="InterPro" id="IPR013758">
    <property type="entry name" value="Topo_IIA_A/C_ab"/>
</dbReference>
<comment type="caution">
    <text evidence="9">The sequence shown here is derived from an EMBL/GenBank/DDBJ whole genome shotgun (WGS) entry which is preliminary data.</text>
</comment>
<dbReference type="InterPro" id="IPR013760">
    <property type="entry name" value="Topo_IIA-like_dom_sf"/>
</dbReference>